<dbReference type="Proteomes" id="UP000000333">
    <property type="component" value="Chromosome"/>
</dbReference>
<evidence type="ECO:0000313" key="2">
    <source>
        <dbReference type="EMBL" id="ADK67658.1"/>
    </source>
</evidence>
<dbReference type="RefSeq" id="WP_013251410.1">
    <property type="nucleotide sequence ID" value="NC_014363.1"/>
</dbReference>
<dbReference type="GeneID" id="78511979"/>
<gene>
    <name evidence="2" type="ordered locus">Olsu_0543</name>
</gene>
<name>E1QZ44_OLSUV</name>
<dbReference type="AlphaFoldDB" id="E1QZ44"/>
<dbReference type="KEGG" id="ols:Olsu_0543"/>
<organism evidence="2 3">
    <name type="scientific">Olsenella uli (strain ATCC 49627 / DSM 7084 / CCUG 31166 / CIP 109912 / JCM 12494 / LMG 11480 / NCIMB 702895 / VPI D76D-27C)</name>
    <name type="common">Lactobacillus uli</name>
    <dbReference type="NCBI Taxonomy" id="633147"/>
    <lineage>
        <taxon>Bacteria</taxon>
        <taxon>Bacillati</taxon>
        <taxon>Actinomycetota</taxon>
        <taxon>Coriobacteriia</taxon>
        <taxon>Coriobacteriales</taxon>
        <taxon>Atopobiaceae</taxon>
        <taxon>Olsenella</taxon>
    </lineage>
</organism>
<feature type="chain" id="PRO_5039484828" description="Lipoprotein" evidence="1">
    <location>
        <begin position="21"/>
        <end position="204"/>
    </location>
</feature>
<reference evidence="2 3" key="1">
    <citation type="journal article" date="2010" name="Stand. Genomic Sci.">
        <title>Complete genome sequence of Olsenella uli type strain (VPI D76D-27C).</title>
        <authorList>
            <person name="Goker M."/>
            <person name="Held B."/>
            <person name="Lucas S."/>
            <person name="Nolan M."/>
            <person name="Yasawong M."/>
            <person name="Glavina Del Rio T."/>
            <person name="Tice H."/>
            <person name="Cheng J.F."/>
            <person name="Bruce D."/>
            <person name="Detter J.C."/>
            <person name="Tapia R."/>
            <person name="Han C."/>
            <person name="Goodwin L."/>
            <person name="Pitluck S."/>
            <person name="Liolios K."/>
            <person name="Ivanova N."/>
            <person name="Mavromatis K."/>
            <person name="Mikhailova N."/>
            <person name="Pati A."/>
            <person name="Chen A."/>
            <person name="Palaniappan K."/>
            <person name="Land M."/>
            <person name="Hauser L."/>
            <person name="Chang Y.J."/>
            <person name="Jeffries C.D."/>
            <person name="Rohde M."/>
            <person name="Sikorski J."/>
            <person name="Pukall R."/>
            <person name="Woyke T."/>
            <person name="Bristow J."/>
            <person name="Eisen J.A."/>
            <person name="Markowitz V."/>
            <person name="Hugenholtz P."/>
            <person name="Kyrpides N.C."/>
            <person name="Klenk H.P."/>
            <person name="Lapidus A."/>
        </authorList>
    </citation>
    <scope>NUCLEOTIDE SEQUENCE [LARGE SCALE GENOMIC DNA]</scope>
    <source>
        <strain evidence="3">ATCC 49627 / DSM 7084 / CIP 109912 / JCM 12494 / NCIMB 702895 / VPI D76D-27C</strain>
    </source>
</reference>
<dbReference type="OrthoDB" id="3192581at2"/>
<keyword evidence="3" id="KW-1185">Reference proteome</keyword>
<feature type="signal peptide" evidence="1">
    <location>
        <begin position="1"/>
        <end position="20"/>
    </location>
</feature>
<dbReference type="PROSITE" id="PS51257">
    <property type="entry name" value="PROKAR_LIPOPROTEIN"/>
    <property type="match status" value="1"/>
</dbReference>
<dbReference type="PATRIC" id="fig|633147.7.peg.1010"/>
<protein>
    <recommendedName>
        <fullName evidence="4">Lipoprotein</fullName>
    </recommendedName>
</protein>
<dbReference type="HOGENOM" id="CLU_1341382_0_0_11"/>
<keyword evidence="1" id="KW-0732">Signal</keyword>
<proteinExistence type="predicted"/>
<accession>E1QZ44</accession>
<dbReference type="EMBL" id="CP002106">
    <property type="protein sequence ID" value="ADK67658.1"/>
    <property type="molecule type" value="Genomic_DNA"/>
</dbReference>
<evidence type="ECO:0008006" key="4">
    <source>
        <dbReference type="Google" id="ProtNLM"/>
    </source>
</evidence>
<sequence length="204" mass="21987">MSITSKLSRVLTLACTAVLASTLMIGLTACSNDEQAIKDGISTELGAFKNPTKESLEPYVGQLSSSDLKELETYGIDIYEFLGHCFSKFDYSVGKVSASGDTATAELSLTNVDVQSAVKATSDEFQSSDMRDELAQIYTDGGETALIQKFFEMFYSKLDETTETVSNDVTVKLTKSNGSWTIDDDSLNDLVSAAYGGADFSSML</sequence>
<evidence type="ECO:0000256" key="1">
    <source>
        <dbReference type="SAM" id="SignalP"/>
    </source>
</evidence>
<evidence type="ECO:0000313" key="3">
    <source>
        <dbReference type="Proteomes" id="UP000000333"/>
    </source>
</evidence>